<dbReference type="InterPro" id="IPR029033">
    <property type="entry name" value="His_PPase_superfam"/>
</dbReference>
<dbReference type="PANTHER" id="PTHR11567:SF110">
    <property type="entry name" value="2-PHOSPHOXYLOSE PHOSPHATASE 1"/>
    <property type="match status" value="1"/>
</dbReference>
<dbReference type="Pfam" id="PF00328">
    <property type="entry name" value="His_Phos_2"/>
    <property type="match status" value="1"/>
</dbReference>
<dbReference type="Gene3D" id="3.40.50.1240">
    <property type="entry name" value="Phosphoglycerate mutase-like"/>
    <property type="match status" value="1"/>
</dbReference>
<name>A0A196SFG4_BLAHN</name>
<evidence type="ECO:0000256" key="2">
    <source>
        <dbReference type="ARBA" id="ARBA00022801"/>
    </source>
</evidence>
<comment type="caution">
    <text evidence="3">The sequence shown here is derived from an EMBL/GenBank/DDBJ whole genome shotgun (WGS) entry which is preliminary data.</text>
</comment>
<accession>A0A196SFG4</accession>
<comment type="similarity">
    <text evidence="1">Belongs to the histidine acid phosphatase family.</text>
</comment>
<dbReference type="CDD" id="cd07061">
    <property type="entry name" value="HP_HAP_like"/>
    <property type="match status" value="1"/>
</dbReference>
<dbReference type="EMBL" id="LXWW01000119">
    <property type="protein sequence ID" value="OAO15748.1"/>
    <property type="molecule type" value="Genomic_DNA"/>
</dbReference>
<dbReference type="GO" id="GO:0016791">
    <property type="term" value="F:phosphatase activity"/>
    <property type="evidence" value="ECO:0007669"/>
    <property type="project" value="TreeGrafter"/>
</dbReference>
<proteinExistence type="inferred from homology"/>
<dbReference type="SUPFAM" id="SSF53254">
    <property type="entry name" value="Phosphoglycerate mutase-like"/>
    <property type="match status" value="1"/>
</dbReference>
<evidence type="ECO:0000313" key="3">
    <source>
        <dbReference type="EMBL" id="OAO15748.1"/>
    </source>
</evidence>
<keyword evidence="4" id="KW-1185">Reference proteome</keyword>
<gene>
    <name evidence="3" type="ORF">AV274_2527</name>
</gene>
<evidence type="ECO:0000313" key="4">
    <source>
        <dbReference type="Proteomes" id="UP000078348"/>
    </source>
</evidence>
<dbReference type="OrthoDB" id="10257284at2759"/>
<protein>
    <submittedName>
        <fullName evidence="3">Histidine acid phosphatase</fullName>
    </submittedName>
</protein>
<dbReference type="InterPro" id="IPR050645">
    <property type="entry name" value="Histidine_acid_phosphatase"/>
</dbReference>
<reference evidence="3 4" key="1">
    <citation type="submission" date="2016-05" db="EMBL/GenBank/DDBJ databases">
        <title>Nuclear genome of Blastocystis sp. subtype 1 NandII.</title>
        <authorList>
            <person name="Gentekaki E."/>
            <person name="Curtis B."/>
            <person name="Stairs C."/>
            <person name="Eme L."/>
            <person name="Herman E."/>
            <person name="Klimes V."/>
            <person name="Arias M.C."/>
            <person name="Elias M."/>
            <person name="Hilliou F."/>
            <person name="Klute M."/>
            <person name="Malik S.-B."/>
            <person name="Pightling A."/>
            <person name="Rachubinski R."/>
            <person name="Salas D."/>
            <person name="Schlacht A."/>
            <person name="Suga H."/>
            <person name="Archibald J."/>
            <person name="Ball S.G."/>
            <person name="Clark G."/>
            <person name="Dacks J."/>
            <person name="Van Der Giezen M."/>
            <person name="Tsaousis A."/>
            <person name="Roger A."/>
        </authorList>
    </citation>
    <scope>NUCLEOTIDE SEQUENCE [LARGE SCALE GENOMIC DNA]</scope>
    <source>
        <strain evidence="4">ATCC 50177 / NandII</strain>
    </source>
</reference>
<dbReference type="InterPro" id="IPR000560">
    <property type="entry name" value="His_Pase_clade-2"/>
</dbReference>
<dbReference type="PANTHER" id="PTHR11567">
    <property type="entry name" value="ACID PHOSPHATASE-RELATED"/>
    <property type="match status" value="1"/>
</dbReference>
<dbReference type="Proteomes" id="UP000078348">
    <property type="component" value="Unassembled WGS sequence"/>
</dbReference>
<keyword evidence="2" id="KW-0378">Hydrolase</keyword>
<sequence length="397" mass="46237">MFACSSKLFALGINGVRFYYGKRFPDHTLKLVQVFHRHGDRTPLHNYYEGTPKEKEESDMWSELIPDRKMMEGTYGMYKHEHTAPDEPCHPVFGQLTMEGVIQMKNIGTRLRHFYMEEEKLVTDASFNTTDVSLRSTCRDRTLHSMQCLLSTLFPVKESLDSHPIIKINSDSTCVLNKFDSKCQQERERRLKSYDWMCYEEKVENDLRPVIAKEFPAVDSAWKMKLTDVLDYVVTRYSHLLEIPEAIYGIFPTIYSYCATKFDVVYNTPKCVHCIADDLFAMLKREADAVIAGSKQTKLSIYSCHDTSILPMLNVLTPMLSIGIPKFGAYLCLEYWQNDFDKSMQVALRYNGEYEPILVEHYQGEEMVMYDDFCKTLTLPKYLLDIMREKNRVPTVD</sequence>
<dbReference type="STRING" id="478820.A0A196SFG4"/>
<organism evidence="3 4">
    <name type="scientific">Blastocystis sp. subtype 1 (strain ATCC 50177 / NandII)</name>
    <dbReference type="NCBI Taxonomy" id="478820"/>
    <lineage>
        <taxon>Eukaryota</taxon>
        <taxon>Sar</taxon>
        <taxon>Stramenopiles</taxon>
        <taxon>Bigyra</taxon>
        <taxon>Opalozoa</taxon>
        <taxon>Opalinata</taxon>
        <taxon>Blastocystidae</taxon>
        <taxon>Blastocystis</taxon>
    </lineage>
</organism>
<evidence type="ECO:0000256" key="1">
    <source>
        <dbReference type="ARBA" id="ARBA00005375"/>
    </source>
</evidence>
<dbReference type="AlphaFoldDB" id="A0A196SFG4"/>